<dbReference type="Proteomes" id="UP001233271">
    <property type="component" value="Chromosome 1"/>
</dbReference>
<feature type="region of interest" description="Disordered" evidence="1">
    <location>
        <begin position="160"/>
        <end position="179"/>
    </location>
</feature>
<proteinExistence type="predicted"/>
<dbReference type="AlphaFoldDB" id="A0AA48HYA9"/>
<dbReference type="GeneID" id="85491615"/>
<accession>A0AA48HYA9</accession>
<dbReference type="EMBL" id="AP028212">
    <property type="protein sequence ID" value="BEI87744.1"/>
    <property type="molecule type" value="Genomic_DNA"/>
</dbReference>
<name>A0AA48HYA9_9TREE</name>
<gene>
    <name evidence="2" type="ORF">CcaverHIS019_0104620</name>
</gene>
<evidence type="ECO:0000313" key="3">
    <source>
        <dbReference type="Proteomes" id="UP001233271"/>
    </source>
</evidence>
<evidence type="ECO:0000313" key="2">
    <source>
        <dbReference type="EMBL" id="BEI87744.1"/>
    </source>
</evidence>
<protein>
    <submittedName>
        <fullName evidence="2">Uncharacterized protein</fullName>
    </submittedName>
</protein>
<feature type="compositionally biased region" description="Basic and acidic residues" evidence="1">
    <location>
        <begin position="203"/>
        <end position="217"/>
    </location>
</feature>
<feature type="region of interest" description="Disordered" evidence="1">
    <location>
        <begin position="194"/>
        <end position="217"/>
    </location>
</feature>
<organism evidence="2 3">
    <name type="scientific">Cutaneotrichosporon cavernicola</name>
    <dbReference type="NCBI Taxonomy" id="279322"/>
    <lineage>
        <taxon>Eukaryota</taxon>
        <taxon>Fungi</taxon>
        <taxon>Dikarya</taxon>
        <taxon>Basidiomycota</taxon>
        <taxon>Agaricomycotina</taxon>
        <taxon>Tremellomycetes</taxon>
        <taxon>Trichosporonales</taxon>
        <taxon>Trichosporonaceae</taxon>
        <taxon>Cutaneotrichosporon</taxon>
    </lineage>
</organism>
<reference evidence="2" key="1">
    <citation type="journal article" date="2023" name="BMC Genomics">
        <title>Chromosome-level genome assemblies of Cutaneotrichosporon spp. (Trichosporonales, Basidiomycota) reveal imbalanced evolution between nucleotide sequences and chromosome synteny.</title>
        <authorList>
            <person name="Kobayashi Y."/>
            <person name="Kayamori A."/>
            <person name="Aoki K."/>
            <person name="Shiwa Y."/>
            <person name="Matsutani M."/>
            <person name="Fujita N."/>
            <person name="Sugita T."/>
            <person name="Iwasaki W."/>
            <person name="Tanaka N."/>
            <person name="Takashima M."/>
        </authorList>
    </citation>
    <scope>NUCLEOTIDE SEQUENCE</scope>
    <source>
        <strain evidence="2">HIS019</strain>
    </source>
</reference>
<evidence type="ECO:0000256" key="1">
    <source>
        <dbReference type="SAM" id="MobiDB-lite"/>
    </source>
</evidence>
<sequence length="217" mass="24526">MEKATLYTVDSRSPVVHHSREVMKIAVRQKTDVVRALERHDENANLRCQYDHKRRNKFAAKAIREYAAAQCALDGEQESLLELRAALNKLAATPPSLAVFTLFVFPHDQLRYGLTNLVTTKSERVDLIDTIVSFSPLLEAFSGSEPKDVGMKFRSEAGDDNVVPAKRRRDEDEEEGTRPFKLFANTVSAALEPTMAAIKRSQTSHEQDRAGRDRLRE</sequence>
<dbReference type="KEGG" id="ccac:CcaHIS019_0104620"/>
<keyword evidence="3" id="KW-1185">Reference proteome</keyword>
<dbReference type="RefSeq" id="XP_060453010.1">
    <property type="nucleotide sequence ID" value="XM_060600589.1"/>
</dbReference>